<proteinExistence type="predicted"/>
<dbReference type="WBParaSite" id="Pan_g9677.t1">
    <property type="protein sequence ID" value="Pan_g9677.t1"/>
    <property type="gene ID" value="Pan_g9677"/>
</dbReference>
<keyword evidence="1" id="KW-1185">Reference proteome</keyword>
<evidence type="ECO:0000313" key="1">
    <source>
        <dbReference type="Proteomes" id="UP000492821"/>
    </source>
</evidence>
<name>A0A7E5A1W7_PANRE</name>
<dbReference type="AlphaFoldDB" id="A0A7E5A1W7"/>
<organism evidence="1 2">
    <name type="scientific">Panagrellus redivivus</name>
    <name type="common">Microworm</name>
    <dbReference type="NCBI Taxonomy" id="6233"/>
    <lineage>
        <taxon>Eukaryota</taxon>
        <taxon>Metazoa</taxon>
        <taxon>Ecdysozoa</taxon>
        <taxon>Nematoda</taxon>
        <taxon>Chromadorea</taxon>
        <taxon>Rhabditida</taxon>
        <taxon>Tylenchina</taxon>
        <taxon>Panagrolaimomorpha</taxon>
        <taxon>Panagrolaimoidea</taxon>
        <taxon>Panagrolaimidae</taxon>
        <taxon>Panagrellus</taxon>
    </lineage>
</organism>
<accession>A0A7E5A1W7</accession>
<reference evidence="2" key="2">
    <citation type="submission" date="2020-10" db="UniProtKB">
        <authorList>
            <consortium name="WormBaseParasite"/>
        </authorList>
    </citation>
    <scope>IDENTIFICATION</scope>
</reference>
<evidence type="ECO:0000313" key="2">
    <source>
        <dbReference type="WBParaSite" id="Pan_g9677.t1"/>
    </source>
</evidence>
<protein>
    <submittedName>
        <fullName evidence="2">Uncharacterized protein</fullName>
    </submittedName>
</protein>
<dbReference type="Proteomes" id="UP000492821">
    <property type="component" value="Unassembled WGS sequence"/>
</dbReference>
<sequence length="144" mass="15831">MPNTTIISEENEDGLVLAEAEGLALPLYRRLPRVSDLVEAGGPAGAVHKRALTTSVQPKNHDADEDNLPTISTVNVHSMSTTPCNVERIQAWLIKLALFSIFNAQMNNKLPNGTKVNMQHTIPWTIDETVNDMAVLDKIVEPCF</sequence>
<reference evidence="1" key="1">
    <citation type="journal article" date="2013" name="Genetics">
        <title>The draft genome and transcriptome of Panagrellus redivivus are shaped by the harsh demands of a free-living lifestyle.</title>
        <authorList>
            <person name="Srinivasan J."/>
            <person name="Dillman A.R."/>
            <person name="Macchietto M.G."/>
            <person name="Heikkinen L."/>
            <person name="Lakso M."/>
            <person name="Fracchia K.M."/>
            <person name="Antoshechkin I."/>
            <person name="Mortazavi A."/>
            <person name="Wong G."/>
            <person name="Sternberg P.W."/>
        </authorList>
    </citation>
    <scope>NUCLEOTIDE SEQUENCE [LARGE SCALE GENOMIC DNA]</scope>
    <source>
        <strain evidence="1">MT8872</strain>
    </source>
</reference>